<organism evidence="12 13">
    <name type="scientific">Elysia chlorotica</name>
    <name type="common">Eastern emerald elysia</name>
    <name type="synonym">Sea slug</name>
    <dbReference type="NCBI Taxonomy" id="188477"/>
    <lineage>
        <taxon>Eukaryota</taxon>
        <taxon>Metazoa</taxon>
        <taxon>Spiralia</taxon>
        <taxon>Lophotrochozoa</taxon>
        <taxon>Mollusca</taxon>
        <taxon>Gastropoda</taxon>
        <taxon>Heterobranchia</taxon>
        <taxon>Euthyneura</taxon>
        <taxon>Panpulmonata</taxon>
        <taxon>Sacoglossa</taxon>
        <taxon>Placobranchoidea</taxon>
        <taxon>Plakobranchidae</taxon>
        <taxon>Elysia</taxon>
    </lineage>
</organism>
<dbReference type="PANTHER" id="PTHR10590">
    <property type="entry name" value="SODIUM/NUCLEOSIDE COTRANSPORTER"/>
    <property type="match status" value="1"/>
</dbReference>
<evidence type="ECO:0000256" key="7">
    <source>
        <dbReference type="SAM" id="MobiDB-lite"/>
    </source>
</evidence>
<dbReference type="Pfam" id="PF07670">
    <property type="entry name" value="Gate"/>
    <property type="match status" value="1"/>
</dbReference>
<feature type="transmembrane region" description="Helical" evidence="8">
    <location>
        <begin position="166"/>
        <end position="185"/>
    </location>
</feature>
<feature type="transmembrane region" description="Helical" evidence="8">
    <location>
        <begin position="223"/>
        <end position="240"/>
    </location>
</feature>
<dbReference type="GO" id="GO:0005415">
    <property type="term" value="F:nucleoside:sodium symporter activity"/>
    <property type="evidence" value="ECO:0007669"/>
    <property type="project" value="TreeGrafter"/>
</dbReference>
<keyword evidence="13" id="KW-1185">Reference proteome</keyword>
<evidence type="ECO:0000256" key="6">
    <source>
        <dbReference type="ARBA" id="ARBA00023136"/>
    </source>
</evidence>
<evidence type="ECO:0000259" key="11">
    <source>
        <dbReference type="Pfam" id="PF07670"/>
    </source>
</evidence>
<reference evidence="12 13" key="1">
    <citation type="submission" date="2019-01" db="EMBL/GenBank/DDBJ databases">
        <title>A draft genome assembly of the solar-powered sea slug Elysia chlorotica.</title>
        <authorList>
            <person name="Cai H."/>
            <person name="Li Q."/>
            <person name="Fang X."/>
            <person name="Li J."/>
            <person name="Curtis N.E."/>
            <person name="Altenburger A."/>
            <person name="Shibata T."/>
            <person name="Feng M."/>
            <person name="Maeda T."/>
            <person name="Schwartz J.A."/>
            <person name="Shigenobu S."/>
            <person name="Lundholm N."/>
            <person name="Nishiyama T."/>
            <person name="Yang H."/>
            <person name="Hasebe M."/>
            <person name="Li S."/>
            <person name="Pierce S.K."/>
            <person name="Wang J."/>
        </authorList>
    </citation>
    <scope>NUCLEOTIDE SEQUENCE [LARGE SCALE GENOMIC DNA]</scope>
    <source>
        <strain evidence="12">EC2010</strain>
        <tissue evidence="12">Whole organism of an adult</tissue>
    </source>
</reference>
<sequence>MDEKEIRLTAFKDGESAAKETHSIPLEDDEEKSLSKEHGLLAEKGEENQTLKQDETEAISQESGGDTTKAMSALIACRQTCKNTFLKNRPLVKKVFKIICFIGVCVYLGFAFHHSFGDEQSLTLLGVVCFAVGYCIISRCIRKYEDKLKHTLGDAENSKCVRISKLVYWWTLGLLLVALVAYVLVDSVLKRPQNLLSLVGVVVFPGLLLLLSTRPQQVRWRPVIGGILLQFVFGVLVLKTQSGLRCFQWLADRVTEYLDHTNHGAKFVFGQSFTDHYFAFKVLPCIIVFSATISILYYLGAMQVAISAVTAVMRLTLDSGPMETLHAAFNIFVGWAETVPVVKPLLDDMTLSELHAVMTNGFATVSGGTLAAYILYGAPANHLISASFMSAPAALAMSKLFYPENCRRKRRQTVPEIKSSERGVIEAASAGAISAIPVIAYIVVHLIAFLSILDFVNSTLAWLGARVGLAPPNYPVLSFQYVCSYLMWPLALIMGVDLADCRPVARMLGIKVFVNEFLAFEDLGIMRANNRILQNYTMSSSNATWHWTPTDDIILDATGQVLPGGAISERSTTIATYALCGFSDLVALGIMVGAFSAVAPSRRRDFLQVAPRALVAGITACFLTAAMAGLMVD</sequence>
<feature type="transmembrane region" description="Helical" evidence="8">
    <location>
        <begin position="574"/>
        <end position="597"/>
    </location>
</feature>
<evidence type="ECO:0000256" key="2">
    <source>
        <dbReference type="ARBA" id="ARBA00009033"/>
    </source>
</evidence>
<dbReference type="OrthoDB" id="6075923at2759"/>
<feature type="transmembrane region" description="Helical" evidence="8">
    <location>
        <begin position="609"/>
        <end position="632"/>
    </location>
</feature>
<dbReference type="InterPro" id="IPR002668">
    <property type="entry name" value="CNT_N_dom"/>
</dbReference>
<evidence type="ECO:0000256" key="4">
    <source>
        <dbReference type="ARBA" id="ARBA00022692"/>
    </source>
</evidence>
<keyword evidence="4 8" id="KW-0812">Transmembrane</keyword>
<keyword evidence="5 8" id="KW-1133">Transmembrane helix</keyword>
<dbReference type="PANTHER" id="PTHR10590:SF4">
    <property type="entry name" value="SOLUTE CARRIER FAMILY 28 MEMBER 3"/>
    <property type="match status" value="1"/>
</dbReference>
<feature type="transmembrane region" description="Helical" evidence="8">
    <location>
        <begin position="95"/>
        <end position="116"/>
    </location>
</feature>
<evidence type="ECO:0000313" key="13">
    <source>
        <dbReference type="Proteomes" id="UP000271974"/>
    </source>
</evidence>
<keyword evidence="6 8" id="KW-0472">Membrane</keyword>
<feature type="region of interest" description="Disordered" evidence="7">
    <location>
        <begin position="11"/>
        <end position="65"/>
    </location>
</feature>
<feature type="transmembrane region" description="Helical" evidence="8">
    <location>
        <begin position="479"/>
        <end position="499"/>
    </location>
</feature>
<dbReference type="Pfam" id="PF07662">
    <property type="entry name" value="Nucleos_tra2_C"/>
    <property type="match status" value="1"/>
</dbReference>
<feature type="compositionally biased region" description="Basic and acidic residues" evidence="7">
    <location>
        <begin position="11"/>
        <end position="22"/>
    </location>
</feature>
<comment type="similarity">
    <text evidence="2">Belongs to the concentrative nucleoside transporter (CNT) (TC 2.A.41) family.</text>
</comment>
<gene>
    <name evidence="12" type="ORF">EGW08_011196</name>
</gene>
<evidence type="ECO:0000256" key="1">
    <source>
        <dbReference type="ARBA" id="ARBA00004651"/>
    </source>
</evidence>
<feature type="transmembrane region" description="Helical" evidence="8">
    <location>
        <begin position="423"/>
        <end position="453"/>
    </location>
</feature>
<dbReference type="InterPro" id="IPR011657">
    <property type="entry name" value="CNT_C_dom"/>
</dbReference>
<evidence type="ECO:0008006" key="14">
    <source>
        <dbReference type="Google" id="ProtNLM"/>
    </source>
</evidence>
<dbReference type="Proteomes" id="UP000271974">
    <property type="component" value="Unassembled WGS sequence"/>
</dbReference>
<dbReference type="AlphaFoldDB" id="A0A433THI6"/>
<comment type="subcellular location">
    <subcellularLocation>
        <location evidence="1">Cell membrane</location>
        <topology evidence="1">Multi-pass membrane protein</topology>
    </subcellularLocation>
</comment>
<feature type="compositionally biased region" description="Basic and acidic residues" evidence="7">
    <location>
        <begin position="32"/>
        <end position="55"/>
    </location>
</feature>
<accession>A0A433THI6</accession>
<feature type="transmembrane region" description="Helical" evidence="8">
    <location>
        <begin position="191"/>
        <end position="211"/>
    </location>
</feature>
<evidence type="ECO:0000256" key="8">
    <source>
        <dbReference type="SAM" id="Phobius"/>
    </source>
</evidence>
<dbReference type="EMBL" id="RQTK01000359">
    <property type="protein sequence ID" value="RUS81030.1"/>
    <property type="molecule type" value="Genomic_DNA"/>
</dbReference>
<proteinExistence type="inferred from homology"/>
<evidence type="ECO:0000259" key="10">
    <source>
        <dbReference type="Pfam" id="PF07662"/>
    </source>
</evidence>
<evidence type="ECO:0000313" key="12">
    <source>
        <dbReference type="EMBL" id="RUS81030.1"/>
    </source>
</evidence>
<evidence type="ECO:0000256" key="5">
    <source>
        <dbReference type="ARBA" id="ARBA00022989"/>
    </source>
</evidence>
<protein>
    <recommendedName>
        <fullName evidence="14">Sodium/nucleoside cotransporter</fullName>
    </recommendedName>
</protein>
<dbReference type="InterPro" id="IPR008276">
    <property type="entry name" value="C_nuclsd_transpt"/>
</dbReference>
<feature type="domain" description="Concentrative nucleoside transporter C-terminal" evidence="10">
    <location>
        <begin position="382"/>
        <end position="629"/>
    </location>
</feature>
<dbReference type="InterPro" id="IPR011642">
    <property type="entry name" value="Gate_dom"/>
</dbReference>
<feature type="domain" description="Concentrative nucleoside transporter N-terminal" evidence="9">
    <location>
        <begin position="199"/>
        <end position="271"/>
    </location>
</feature>
<comment type="caution">
    <text evidence="12">The sequence shown here is derived from an EMBL/GenBank/DDBJ whole genome shotgun (WGS) entry which is preliminary data.</text>
</comment>
<evidence type="ECO:0000256" key="3">
    <source>
        <dbReference type="ARBA" id="ARBA00022475"/>
    </source>
</evidence>
<keyword evidence="3" id="KW-1003">Cell membrane</keyword>
<name>A0A433THI6_ELYCH</name>
<feature type="transmembrane region" description="Helical" evidence="8">
    <location>
        <begin position="382"/>
        <end position="402"/>
    </location>
</feature>
<dbReference type="GO" id="GO:0005886">
    <property type="term" value="C:plasma membrane"/>
    <property type="evidence" value="ECO:0007669"/>
    <property type="project" value="UniProtKB-SubCell"/>
</dbReference>
<feature type="transmembrane region" description="Helical" evidence="8">
    <location>
        <begin position="122"/>
        <end position="141"/>
    </location>
</feature>
<feature type="transmembrane region" description="Helical" evidence="8">
    <location>
        <begin position="354"/>
        <end position="376"/>
    </location>
</feature>
<dbReference type="Pfam" id="PF01773">
    <property type="entry name" value="Nucleos_tra2_N"/>
    <property type="match status" value="1"/>
</dbReference>
<feature type="domain" description="Nucleoside transporter/FeoB GTPase Gate" evidence="11">
    <location>
        <begin position="279"/>
        <end position="377"/>
    </location>
</feature>
<dbReference type="STRING" id="188477.A0A433THI6"/>
<evidence type="ECO:0000259" key="9">
    <source>
        <dbReference type="Pfam" id="PF01773"/>
    </source>
</evidence>
<feature type="transmembrane region" description="Helical" evidence="8">
    <location>
        <begin position="278"/>
        <end position="299"/>
    </location>
</feature>